<organism evidence="9 10">
    <name type="scientific">Lates japonicus</name>
    <name type="common">Japanese lates</name>
    <dbReference type="NCBI Taxonomy" id="270547"/>
    <lineage>
        <taxon>Eukaryota</taxon>
        <taxon>Metazoa</taxon>
        <taxon>Chordata</taxon>
        <taxon>Craniata</taxon>
        <taxon>Vertebrata</taxon>
        <taxon>Euteleostomi</taxon>
        <taxon>Actinopterygii</taxon>
        <taxon>Neopterygii</taxon>
        <taxon>Teleostei</taxon>
        <taxon>Neoteleostei</taxon>
        <taxon>Acanthomorphata</taxon>
        <taxon>Carangaria</taxon>
        <taxon>Carangaria incertae sedis</taxon>
        <taxon>Centropomidae</taxon>
        <taxon>Lates</taxon>
    </lineage>
</organism>
<feature type="zinc finger region" description="C3H1-type" evidence="5">
    <location>
        <begin position="342"/>
        <end position="370"/>
    </location>
</feature>
<dbReference type="AlphaFoldDB" id="A0AAD3REG1"/>
<dbReference type="GO" id="GO:0005634">
    <property type="term" value="C:nucleus"/>
    <property type="evidence" value="ECO:0007669"/>
    <property type="project" value="UniProtKB-SubCell"/>
</dbReference>
<dbReference type="Gene3D" id="4.10.1000.10">
    <property type="entry name" value="Zinc finger, CCCH-type"/>
    <property type="match status" value="2"/>
</dbReference>
<dbReference type="InterPro" id="IPR045877">
    <property type="entry name" value="ZFP36-like"/>
</dbReference>
<dbReference type="GO" id="GO:0008270">
    <property type="term" value="F:zinc ion binding"/>
    <property type="evidence" value="ECO:0007669"/>
    <property type="project" value="UniProtKB-KW"/>
</dbReference>
<evidence type="ECO:0000256" key="3">
    <source>
        <dbReference type="ARBA" id="ARBA00022771"/>
    </source>
</evidence>
<dbReference type="GO" id="GO:1900153">
    <property type="term" value="P:positive regulation of nuclear-transcribed mRNA catabolic process, deadenylation-dependent decay"/>
    <property type="evidence" value="ECO:0007669"/>
    <property type="project" value="UniProtKB-UniRule"/>
</dbReference>
<dbReference type="PANTHER" id="PTHR12547">
    <property type="entry name" value="CCCH ZINC FINGER/TIS11-RELATED"/>
    <property type="match status" value="1"/>
</dbReference>
<evidence type="ECO:0000256" key="5">
    <source>
        <dbReference type="PROSITE-ProRule" id="PRU00723"/>
    </source>
</evidence>
<dbReference type="GO" id="GO:0035925">
    <property type="term" value="F:mRNA 3'-UTR AU-rich region binding"/>
    <property type="evidence" value="ECO:0007669"/>
    <property type="project" value="UniProtKB-UniRule"/>
</dbReference>
<dbReference type="PANTHER" id="PTHR12547:SF130">
    <property type="entry name" value="MRNA DECAY ACTIVATOR PROTEIN ZFP36"/>
    <property type="match status" value="1"/>
</dbReference>
<evidence type="ECO:0000256" key="1">
    <source>
        <dbReference type="ARBA" id="ARBA00022723"/>
    </source>
</evidence>
<dbReference type="InterPro" id="IPR000571">
    <property type="entry name" value="Znf_CCCH"/>
</dbReference>
<dbReference type="SMART" id="SM00356">
    <property type="entry name" value="ZnF_C3H1"/>
    <property type="match status" value="2"/>
</dbReference>
<name>A0AAD3REG1_LATJO</name>
<dbReference type="Pfam" id="PF00642">
    <property type="entry name" value="zf-CCCH"/>
    <property type="match status" value="2"/>
</dbReference>
<dbReference type="GO" id="GO:1990904">
    <property type="term" value="C:ribonucleoprotein complex"/>
    <property type="evidence" value="ECO:0007669"/>
    <property type="project" value="UniProtKB-KW"/>
</dbReference>
<dbReference type="FunFam" id="4.10.1000.10:FF:000001">
    <property type="entry name" value="zinc finger CCCH domain-containing protein 15-like"/>
    <property type="match status" value="1"/>
</dbReference>
<comment type="function">
    <text evidence="6">Zinc-finger RNA-binding protein that destabilizes several cytoplasmic AU-rich element (ARE)-containing mRNA transcripts by promoting their poly(A) tail removal or deadenylation, and hence provide a mechanism for attenuating protein synthesis. Acts as a 3'-untranslated region (UTR) ARE mRNA-binding adapter protein to communicate signaling events to the mRNA decay machinery. Functions by recruiting the CCR4-NOT deadenylase complex and probably other components of the cytoplasmic RNA decay machinery to the bound ARE-containing mRNAs, and hence promotes ARE-mediated mRNA deadenylation and decay processes. Binds to 3'-UTR ARE of numerous mRNAs.</text>
</comment>
<keyword evidence="4 5" id="KW-0862">Zinc</keyword>
<dbReference type="GO" id="GO:0005737">
    <property type="term" value="C:cytoplasm"/>
    <property type="evidence" value="ECO:0007669"/>
    <property type="project" value="UniProtKB-SubCell"/>
</dbReference>
<evidence type="ECO:0000256" key="4">
    <source>
        <dbReference type="ARBA" id="ARBA00022833"/>
    </source>
</evidence>
<evidence type="ECO:0000256" key="7">
    <source>
        <dbReference type="SAM" id="MobiDB-lite"/>
    </source>
</evidence>
<protein>
    <recommendedName>
        <fullName evidence="6">mRNA decay activator protein ZFP36</fullName>
    </recommendedName>
    <alternativeName>
        <fullName evidence="6">Zinc finger protein 36</fullName>
    </alternativeName>
</protein>
<reference evidence="9" key="1">
    <citation type="submission" date="2022-08" db="EMBL/GenBank/DDBJ databases">
        <title>Genome sequencing of akame (Lates japonicus).</title>
        <authorList>
            <person name="Hashiguchi Y."/>
            <person name="Takahashi H."/>
        </authorList>
    </citation>
    <scope>NUCLEOTIDE SEQUENCE</scope>
    <source>
        <strain evidence="9">Kochi</strain>
    </source>
</reference>
<dbReference type="FunFam" id="4.10.1000.10:FF:000002">
    <property type="entry name" value="Zinc finger protein 36, C3H1 type-like 1"/>
    <property type="match status" value="1"/>
</dbReference>
<feature type="zinc finger region" description="C3H1-type" evidence="5">
    <location>
        <begin position="304"/>
        <end position="332"/>
    </location>
</feature>
<dbReference type="InterPro" id="IPR036855">
    <property type="entry name" value="Znf_CCCH_sf"/>
</dbReference>
<accession>A0AAD3REG1</accession>
<keyword evidence="1 5" id="KW-0479">Metal-binding</keyword>
<feature type="domain" description="C3H1-type" evidence="8">
    <location>
        <begin position="342"/>
        <end position="370"/>
    </location>
</feature>
<feature type="compositionally biased region" description="Low complexity" evidence="7">
    <location>
        <begin position="10"/>
        <end position="19"/>
    </location>
</feature>
<dbReference type="Proteomes" id="UP001279410">
    <property type="component" value="Unassembled WGS sequence"/>
</dbReference>
<dbReference type="SUPFAM" id="SSF90229">
    <property type="entry name" value="CCCH zinc finger"/>
    <property type="match status" value="2"/>
</dbReference>
<evidence type="ECO:0000313" key="10">
    <source>
        <dbReference type="Proteomes" id="UP001279410"/>
    </source>
</evidence>
<comment type="subunit">
    <text evidence="6">Associates with the cytoplasmic CCR4-NOT deadenylase complex to trigger ARE-containing mRNA deadenylation and decay processes.</text>
</comment>
<dbReference type="GO" id="GO:0061158">
    <property type="term" value="P:3'-UTR-mediated mRNA destabilization"/>
    <property type="evidence" value="ECO:0007669"/>
    <property type="project" value="UniProtKB-UniRule"/>
</dbReference>
<comment type="subcellular location">
    <subcellularLocation>
        <location evidence="6">Nucleus</location>
    </subcellularLocation>
    <subcellularLocation>
        <location evidence="6">Cytoplasm</location>
    </subcellularLocation>
</comment>
<keyword evidence="6" id="KW-0539">Nucleus</keyword>
<evidence type="ECO:0000259" key="8">
    <source>
        <dbReference type="PROSITE" id="PS50103"/>
    </source>
</evidence>
<keyword evidence="6" id="KW-0963">Cytoplasm</keyword>
<keyword evidence="3 5" id="KW-0863">Zinc-finger</keyword>
<evidence type="ECO:0000256" key="2">
    <source>
        <dbReference type="ARBA" id="ARBA00022737"/>
    </source>
</evidence>
<comment type="caution">
    <text evidence="9">The sequence shown here is derived from an EMBL/GenBank/DDBJ whole genome shotgun (WGS) entry which is preliminary data.</text>
</comment>
<feature type="region of interest" description="Disordered" evidence="7">
    <location>
        <begin position="1"/>
        <end position="25"/>
    </location>
</feature>
<dbReference type="EMBL" id="BRZM01000082">
    <property type="protein sequence ID" value="GLD65687.1"/>
    <property type="molecule type" value="Genomic_DNA"/>
</dbReference>
<evidence type="ECO:0000256" key="6">
    <source>
        <dbReference type="RuleBase" id="RU369014"/>
    </source>
</evidence>
<gene>
    <name evidence="9" type="ORF">AKAME5_001713600</name>
</gene>
<feature type="region of interest" description="Disordered" evidence="7">
    <location>
        <begin position="521"/>
        <end position="546"/>
    </location>
</feature>
<keyword evidence="6" id="KW-0687">Ribonucleoprotein</keyword>
<evidence type="ECO:0000313" key="9">
    <source>
        <dbReference type="EMBL" id="GLD65687.1"/>
    </source>
</evidence>
<dbReference type="PROSITE" id="PS50103">
    <property type="entry name" value="ZF_C3H1"/>
    <property type="match status" value="2"/>
</dbReference>
<feature type="domain" description="C3H1-type" evidence="8">
    <location>
        <begin position="304"/>
        <end position="332"/>
    </location>
</feature>
<proteinExistence type="predicted"/>
<feature type="compositionally biased region" description="Low complexity" evidence="7">
    <location>
        <begin position="524"/>
        <end position="545"/>
    </location>
</feature>
<keyword evidence="10" id="KW-1185">Reference proteome</keyword>
<sequence>MQDPSPIPPTHTLTHTQLPALPPEEHRQGVGVYGVGFPQLFKQIPADGPETFLLESRCSLSQLPVSFTADLQRAKLKSLRFFPSPKPLLCRLNSPNTRLSLPSLWTQKLFVLSQPSSSVGSDIQLFHSARTVEQTMPSDFLTPFLELDEEFCKNFRGLEATDGLSVGSQHQRQQHSQRVLGFQRRHSLCPVTLPNSKFNSSSSSSEVTESACWGLSMASNQQWSRDGQLPRSSLSHIPFRVDRSVSMIEGNSSSLGGREDKMANMSPTVLLPPPGLCISNTSISSAASPSASRPPAPSPHISTRYKTELCRTYEESGTCKYGAKCQFAHGLDELRGLSRHPKYKTEPCRTFHTIGFCPYGARCHFIHNADEIHGGNAAAPPQKQKLRPPLLRHSLSFAGFSSPQTFQPVEESQPSSLLFTRASSVSPPPSSTGSPELLSPLFPEPGALKHCPYPFSGIPDLAGDSGDSALRFYAVTDSISTRCPTSNFTSKNPNLPYHLPKQLPVSLSSLPGLQRCSSADSLSEEGYTSSCSLSSSSSGTESPSFEGRRLPIFSRLSVSDE</sequence>
<keyword evidence="2 6" id="KW-0677">Repeat</keyword>